<dbReference type="Proteomes" id="UP000232323">
    <property type="component" value="Unassembled WGS sequence"/>
</dbReference>
<evidence type="ECO:0000313" key="2">
    <source>
        <dbReference type="EMBL" id="GAX84535.1"/>
    </source>
</evidence>
<keyword evidence="3" id="KW-1185">Reference proteome</keyword>
<protein>
    <submittedName>
        <fullName evidence="2">Uncharacterized protein</fullName>
    </submittedName>
</protein>
<evidence type="ECO:0000313" key="3">
    <source>
        <dbReference type="Proteomes" id="UP000232323"/>
    </source>
</evidence>
<reference evidence="2 3" key="1">
    <citation type="submission" date="2017-08" db="EMBL/GenBank/DDBJ databases">
        <title>Acidophilic green algal genome provides insights into adaptation to an acidic environment.</title>
        <authorList>
            <person name="Hirooka S."/>
            <person name="Hirose Y."/>
            <person name="Kanesaki Y."/>
            <person name="Higuchi S."/>
            <person name="Fujiwara T."/>
            <person name="Onuma R."/>
            <person name="Era A."/>
            <person name="Ohbayashi R."/>
            <person name="Uzuka A."/>
            <person name="Nozaki H."/>
            <person name="Yoshikawa H."/>
            <person name="Miyagishima S.Y."/>
        </authorList>
    </citation>
    <scope>NUCLEOTIDE SEQUENCE [LARGE SCALE GENOMIC DNA]</scope>
    <source>
        <strain evidence="2 3">NIES-2499</strain>
    </source>
</reference>
<name>A0A250XN73_9CHLO</name>
<proteinExistence type="predicted"/>
<sequence>MEEVMEDKIRYLAKQYANSHTLDSRGLSSSIVIKNVLADNGWTQEQDGNSRCWKQQSGCYESRQPRLTSMRALLTHFSMSTDHKHLITILFDSVRAHEQSRPSKKLKCHHDLDSPPSGDIDAETHPPNLPDEISIALRHTVNGSTASQIARHIQTCTSAVQLLNKWIETGGSAIGMPRMPAELYVILQDASWLSCISPDTRSVCAQLIDNADCEVMRDAAIILYKIAEAKPKPRIQDDESDDSDEFSDDEPNETLVRELDIMNKVIDLLSPQYLNLCPDVISFATSIEDKLKARARERSDDVRALLRSLLYDDLRVLKKRKNKLKARARERSDDVRALLRSLLYDDLRVLKKRKSMARFIADSFELLHPYVASKLQN</sequence>
<feature type="region of interest" description="Disordered" evidence="1">
    <location>
        <begin position="101"/>
        <end position="125"/>
    </location>
</feature>
<dbReference type="AlphaFoldDB" id="A0A250XN73"/>
<organism evidence="2 3">
    <name type="scientific">Chlamydomonas eustigma</name>
    <dbReference type="NCBI Taxonomy" id="1157962"/>
    <lineage>
        <taxon>Eukaryota</taxon>
        <taxon>Viridiplantae</taxon>
        <taxon>Chlorophyta</taxon>
        <taxon>core chlorophytes</taxon>
        <taxon>Chlorophyceae</taxon>
        <taxon>CS clade</taxon>
        <taxon>Chlamydomonadales</taxon>
        <taxon>Chlamydomonadaceae</taxon>
        <taxon>Chlamydomonas</taxon>
    </lineage>
</organism>
<dbReference type="EMBL" id="BEGY01000127">
    <property type="protein sequence ID" value="GAX84535.1"/>
    <property type="molecule type" value="Genomic_DNA"/>
</dbReference>
<comment type="caution">
    <text evidence="2">The sequence shown here is derived from an EMBL/GenBank/DDBJ whole genome shotgun (WGS) entry which is preliminary data.</text>
</comment>
<gene>
    <name evidence="2" type="ORF">CEUSTIGMA_g11956.t1</name>
</gene>
<evidence type="ECO:0000256" key="1">
    <source>
        <dbReference type="SAM" id="MobiDB-lite"/>
    </source>
</evidence>
<accession>A0A250XN73</accession>